<dbReference type="Proteomes" id="UP001157069">
    <property type="component" value="Unassembled WGS sequence"/>
</dbReference>
<organism evidence="2 3">
    <name type="scientific">Homoserinibacter gongjuensis</name>
    <dbReference type="NCBI Taxonomy" id="1162968"/>
    <lineage>
        <taxon>Bacteria</taxon>
        <taxon>Bacillati</taxon>
        <taxon>Actinomycetota</taxon>
        <taxon>Actinomycetes</taxon>
        <taxon>Micrococcales</taxon>
        <taxon>Microbacteriaceae</taxon>
        <taxon>Homoserinibacter</taxon>
    </lineage>
</organism>
<feature type="transmembrane region" description="Helical" evidence="1">
    <location>
        <begin position="42"/>
        <end position="61"/>
    </location>
</feature>
<sequence>MYDPRSLKRVAISLRSVIPVWVAAVLGAIAVGIFALPGLLTWIPVVMAGAVLLTFAIQLSLARKEGLVERITASLGGALIVLVVATGVLVGIGLSTYTTIEIAFPR</sequence>
<keyword evidence="3" id="KW-1185">Reference proteome</keyword>
<evidence type="ECO:0000256" key="1">
    <source>
        <dbReference type="SAM" id="Phobius"/>
    </source>
</evidence>
<protein>
    <submittedName>
        <fullName evidence="2">Uncharacterized protein</fullName>
    </submittedName>
</protein>
<dbReference type="EMBL" id="BSVA01000001">
    <property type="protein sequence ID" value="GMA91336.1"/>
    <property type="molecule type" value="Genomic_DNA"/>
</dbReference>
<feature type="transmembrane region" description="Helical" evidence="1">
    <location>
        <begin position="73"/>
        <end position="97"/>
    </location>
</feature>
<feature type="transmembrane region" description="Helical" evidence="1">
    <location>
        <begin position="12"/>
        <end position="36"/>
    </location>
</feature>
<name>A0ABQ6JV06_9MICO</name>
<accession>A0ABQ6JV06</accession>
<comment type="caution">
    <text evidence="2">The sequence shown here is derived from an EMBL/GenBank/DDBJ whole genome shotgun (WGS) entry which is preliminary data.</text>
</comment>
<keyword evidence="1" id="KW-0812">Transmembrane</keyword>
<reference evidence="3" key="1">
    <citation type="journal article" date="2019" name="Int. J. Syst. Evol. Microbiol.">
        <title>The Global Catalogue of Microorganisms (GCM) 10K type strain sequencing project: providing services to taxonomists for standard genome sequencing and annotation.</title>
        <authorList>
            <consortium name="The Broad Institute Genomics Platform"/>
            <consortium name="The Broad Institute Genome Sequencing Center for Infectious Disease"/>
            <person name="Wu L."/>
            <person name="Ma J."/>
        </authorList>
    </citation>
    <scope>NUCLEOTIDE SEQUENCE [LARGE SCALE GENOMIC DNA]</scope>
    <source>
        <strain evidence="3">NBRC 108755</strain>
    </source>
</reference>
<keyword evidence="1" id="KW-0472">Membrane</keyword>
<evidence type="ECO:0000313" key="3">
    <source>
        <dbReference type="Proteomes" id="UP001157069"/>
    </source>
</evidence>
<proteinExistence type="predicted"/>
<keyword evidence="1" id="KW-1133">Transmembrane helix</keyword>
<gene>
    <name evidence="2" type="ORF">GCM10025869_18650</name>
</gene>
<evidence type="ECO:0000313" key="2">
    <source>
        <dbReference type="EMBL" id="GMA91336.1"/>
    </source>
</evidence>